<protein>
    <submittedName>
        <fullName evidence="1">Uncharacterized protein</fullName>
    </submittedName>
</protein>
<reference evidence="1" key="1">
    <citation type="submission" date="2023-10" db="EMBL/GenBank/DDBJ databases">
        <title>Genome assembly of Pristionchus species.</title>
        <authorList>
            <person name="Yoshida K."/>
            <person name="Sommer R.J."/>
        </authorList>
    </citation>
    <scope>NUCLEOTIDE SEQUENCE</scope>
    <source>
        <strain evidence="1">RS5133</strain>
    </source>
</reference>
<sequence>LTSHSHCLLFLSSFRMMHFELDAHGLIPSEEDQPHHPPQPIHDHPINKHLLRPDMVLKSLSRSDPHLNFTGHIHHEDDRPLTQAVFGLLEASSALPDHLHLMTSHPANPIISSLKGNSLTNSASSAALLDPNFQTQGAPLRKSSSAVDWSKLTDIGKEGAKDPFHQLVERPGAFLEGNRKKQTAHYGFSALSLLGTHKDEGLVMNTSSSSSHSDSRPGMFAGLTGNHSGNSLVAAASACLHGSISSTQSASAVVPSTSTSNPLQPSASTPAIPLKNPLETANQAAAPAQGEHKHGMLGSVFNRGFLGRPIQRSDEESYRYIMALDR</sequence>
<evidence type="ECO:0000313" key="2">
    <source>
        <dbReference type="Proteomes" id="UP001432322"/>
    </source>
</evidence>
<comment type="caution">
    <text evidence="1">The sequence shown here is derived from an EMBL/GenBank/DDBJ whole genome shotgun (WGS) entry which is preliminary data.</text>
</comment>
<dbReference type="EMBL" id="BTSY01000007">
    <property type="protein sequence ID" value="GMT36124.1"/>
    <property type="molecule type" value="Genomic_DNA"/>
</dbReference>
<name>A0AAV5WV99_9BILA</name>
<dbReference type="AlphaFoldDB" id="A0AAV5WV99"/>
<accession>A0AAV5WV99</accession>
<evidence type="ECO:0000313" key="1">
    <source>
        <dbReference type="EMBL" id="GMT36124.1"/>
    </source>
</evidence>
<keyword evidence="2" id="KW-1185">Reference proteome</keyword>
<proteinExistence type="predicted"/>
<organism evidence="1 2">
    <name type="scientific">Pristionchus fissidentatus</name>
    <dbReference type="NCBI Taxonomy" id="1538716"/>
    <lineage>
        <taxon>Eukaryota</taxon>
        <taxon>Metazoa</taxon>
        <taxon>Ecdysozoa</taxon>
        <taxon>Nematoda</taxon>
        <taxon>Chromadorea</taxon>
        <taxon>Rhabditida</taxon>
        <taxon>Rhabditina</taxon>
        <taxon>Diplogasteromorpha</taxon>
        <taxon>Diplogasteroidea</taxon>
        <taxon>Neodiplogasteridae</taxon>
        <taxon>Pristionchus</taxon>
    </lineage>
</organism>
<gene>
    <name evidence="1" type="ORF">PFISCL1PPCAC_27421</name>
</gene>
<dbReference type="Proteomes" id="UP001432322">
    <property type="component" value="Unassembled WGS sequence"/>
</dbReference>
<feature type="non-terminal residue" evidence="1">
    <location>
        <position position="1"/>
    </location>
</feature>